<feature type="compositionally biased region" description="Polar residues" evidence="2">
    <location>
        <begin position="373"/>
        <end position="384"/>
    </location>
</feature>
<name>A0A915DRD1_9BILA</name>
<evidence type="ECO:0000313" key="6">
    <source>
        <dbReference type="WBParaSite" id="jg22324"/>
    </source>
</evidence>
<feature type="compositionally biased region" description="Polar residues" evidence="2">
    <location>
        <begin position="318"/>
        <end position="344"/>
    </location>
</feature>
<evidence type="ECO:0000313" key="5">
    <source>
        <dbReference type="Proteomes" id="UP000887574"/>
    </source>
</evidence>
<protein>
    <submittedName>
        <fullName evidence="6">DH domain-containing protein</fullName>
    </submittedName>
</protein>
<evidence type="ECO:0000256" key="2">
    <source>
        <dbReference type="SAM" id="MobiDB-lite"/>
    </source>
</evidence>
<dbReference type="Proteomes" id="UP000887574">
    <property type="component" value="Unplaced"/>
</dbReference>
<feature type="region of interest" description="Disordered" evidence="2">
    <location>
        <begin position="288"/>
        <end position="344"/>
    </location>
</feature>
<dbReference type="Pfam" id="PF22697">
    <property type="entry name" value="SOS1_NGEF_PH"/>
    <property type="match status" value="1"/>
</dbReference>
<dbReference type="SUPFAM" id="SSF48065">
    <property type="entry name" value="DBL homology domain (DH-domain)"/>
    <property type="match status" value="1"/>
</dbReference>
<dbReference type="Gene3D" id="1.20.900.10">
    <property type="entry name" value="Dbl homology (DH) domain"/>
    <property type="match status" value="1"/>
</dbReference>
<dbReference type="SMART" id="SM00233">
    <property type="entry name" value="PH"/>
    <property type="match status" value="1"/>
</dbReference>
<dbReference type="SUPFAM" id="SSF50729">
    <property type="entry name" value="PH domain-like"/>
    <property type="match status" value="1"/>
</dbReference>
<evidence type="ECO:0000259" key="3">
    <source>
        <dbReference type="PROSITE" id="PS50003"/>
    </source>
</evidence>
<dbReference type="WBParaSite" id="jg22324">
    <property type="protein sequence ID" value="jg22324"/>
    <property type="gene ID" value="jg22324"/>
</dbReference>
<accession>A0A915DRD1</accession>
<dbReference type="GO" id="GO:0005737">
    <property type="term" value="C:cytoplasm"/>
    <property type="evidence" value="ECO:0007669"/>
    <property type="project" value="TreeGrafter"/>
</dbReference>
<dbReference type="PANTHER" id="PTHR22826">
    <property type="entry name" value="RHO GUANINE EXCHANGE FACTOR-RELATED"/>
    <property type="match status" value="1"/>
</dbReference>
<dbReference type="InterPro" id="IPR035899">
    <property type="entry name" value="DBL_dom_sf"/>
</dbReference>
<organism evidence="5 6">
    <name type="scientific">Ditylenchus dipsaci</name>
    <dbReference type="NCBI Taxonomy" id="166011"/>
    <lineage>
        <taxon>Eukaryota</taxon>
        <taxon>Metazoa</taxon>
        <taxon>Ecdysozoa</taxon>
        <taxon>Nematoda</taxon>
        <taxon>Chromadorea</taxon>
        <taxon>Rhabditida</taxon>
        <taxon>Tylenchina</taxon>
        <taxon>Tylenchomorpha</taxon>
        <taxon>Sphaerularioidea</taxon>
        <taxon>Anguinidae</taxon>
        <taxon>Anguininae</taxon>
        <taxon>Ditylenchus</taxon>
    </lineage>
</organism>
<dbReference type="Gene3D" id="2.30.29.30">
    <property type="entry name" value="Pleckstrin-homology domain (PH domain)/Phosphotyrosine-binding domain (PTB)"/>
    <property type="match status" value="1"/>
</dbReference>
<evidence type="ECO:0000256" key="1">
    <source>
        <dbReference type="ARBA" id="ARBA00022658"/>
    </source>
</evidence>
<dbReference type="InterPro" id="IPR011993">
    <property type="entry name" value="PH-like_dom_sf"/>
</dbReference>
<dbReference type="GO" id="GO:0005085">
    <property type="term" value="F:guanyl-nucleotide exchange factor activity"/>
    <property type="evidence" value="ECO:0007669"/>
    <property type="project" value="UniProtKB-KW"/>
</dbReference>
<keyword evidence="5" id="KW-1185">Reference proteome</keyword>
<feature type="domain" description="PH" evidence="3">
    <location>
        <begin position="136"/>
        <end position="251"/>
    </location>
</feature>
<feature type="region of interest" description="Disordered" evidence="2">
    <location>
        <begin position="357"/>
        <end position="384"/>
    </location>
</feature>
<dbReference type="PROSITE" id="PS50010">
    <property type="entry name" value="DH_2"/>
    <property type="match status" value="1"/>
</dbReference>
<evidence type="ECO:0000259" key="4">
    <source>
        <dbReference type="PROSITE" id="PS50010"/>
    </source>
</evidence>
<dbReference type="InterPro" id="IPR001849">
    <property type="entry name" value="PH_domain"/>
</dbReference>
<dbReference type="InterPro" id="IPR051336">
    <property type="entry name" value="RhoGEF_Guanine_NuclExch_SF"/>
</dbReference>
<sequence>MLAEFQNCSDSVADICRVLINQRNHFLSLYRPYCQNKPISEALRGGSSTDNHQPSDQCKFFVDCQRKAGHLLPLSAYLLKPIQRITKYQLLLKELLRFCPDNNRLDVQSALASMLDLLAQLNADMQQLHILGFAGDLRLLGPLRLQAECEVYGFKRKTRRLANKAQKRHLFLFDGGILFCKKRMQPVQYASEYYEHKLCIPMHSLGFAECSKSSADRFELWDDNRNDGYAIQTADEKMRAKWIERLSRLTVLHAQQVNGTVTDPSISQSFYAQSRPNNYANNQNGFALQQHQRPQSWTSESSNVSSRSSTSAVEDGSGLSTESFTSTSDANGNNPSSPTETNIPSSATLLLGRRLSTSTTTSGTFSDHENNPAEMSTTPMNNMGHVTNIQIPASKSLQNTHINLEMISSSDLHHASSYQLSAIAENKRHSELAAK</sequence>
<dbReference type="AlphaFoldDB" id="A0A915DRD1"/>
<dbReference type="InterPro" id="IPR055251">
    <property type="entry name" value="SOS1_NGEF_PH"/>
</dbReference>
<dbReference type="PANTHER" id="PTHR22826:SF211">
    <property type="entry name" value="LD43457P"/>
    <property type="match status" value="1"/>
</dbReference>
<feature type="compositionally biased region" description="Low complexity" evidence="2">
    <location>
        <begin position="296"/>
        <end position="311"/>
    </location>
</feature>
<reference evidence="6" key="1">
    <citation type="submission" date="2022-11" db="UniProtKB">
        <authorList>
            <consortium name="WormBaseParasite"/>
        </authorList>
    </citation>
    <scope>IDENTIFICATION</scope>
</reference>
<dbReference type="PROSITE" id="PS50003">
    <property type="entry name" value="PH_DOMAIN"/>
    <property type="match status" value="1"/>
</dbReference>
<feature type="domain" description="DH" evidence="4">
    <location>
        <begin position="1"/>
        <end position="124"/>
    </location>
</feature>
<proteinExistence type="predicted"/>
<dbReference type="InterPro" id="IPR000219">
    <property type="entry name" value="DH_dom"/>
</dbReference>
<dbReference type="Pfam" id="PF00621">
    <property type="entry name" value="RhoGEF"/>
    <property type="match status" value="1"/>
</dbReference>
<keyword evidence="1" id="KW-0344">Guanine-nucleotide releasing factor</keyword>